<gene>
    <name evidence="1" type="ORF">FCL54_03535</name>
</gene>
<accession>A0A5R9FDE6</accession>
<evidence type="ECO:0000313" key="1">
    <source>
        <dbReference type="EMBL" id="TLS38584.1"/>
    </source>
</evidence>
<name>A0A5R9FDE6_9BACL</name>
<dbReference type="Proteomes" id="UP000308230">
    <property type="component" value="Unassembled WGS sequence"/>
</dbReference>
<sequence length="109" mass="12360">MSISISNDLDVFIKTDKLRNSKSLVIGKRKSFGRVEEWVNFDITVGKYSMKPLIETVNSFSTEDFRIMSGKGSDDLELYIIDNGKNSKFLHLNPIRISKSGLLNSIGNW</sequence>
<protein>
    <submittedName>
        <fullName evidence="1">Uncharacterized protein</fullName>
    </submittedName>
</protein>
<keyword evidence="2" id="KW-1185">Reference proteome</keyword>
<dbReference type="EMBL" id="SWLG01000002">
    <property type="protein sequence ID" value="TLS38584.1"/>
    <property type="molecule type" value="Genomic_DNA"/>
</dbReference>
<proteinExistence type="predicted"/>
<evidence type="ECO:0000313" key="2">
    <source>
        <dbReference type="Proteomes" id="UP000308230"/>
    </source>
</evidence>
<dbReference type="RefSeq" id="WP_138123283.1">
    <property type="nucleotide sequence ID" value="NZ_SWLG01000002.1"/>
</dbReference>
<reference evidence="1 2" key="1">
    <citation type="submission" date="2019-04" db="EMBL/GenBank/DDBJ databases">
        <title>Bacillus caeni sp. nov., a bacterium isolated from mangrove sediment.</title>
        <authorList>
            <person name="Huang H."/>
            <person name="Mo K."/>
            <person name="Hu Y."/>
        </authorList>
    </citation>
    <scope>NUCLEOTIDE SEQUENCE [LARGE SCALE GENOMIC DNA]</scope>
    <source>
        <strain evidence="1 2">HB172195</strain>
    </source>
</reference>
<dbReference type="AlphaFoldDB" id="A0A5R9FDE6"/>
<organism evidence="1 2">
    <name type="scientific">Exobacillus caeni</name>
    <dbReference type="NCBI Taxonomy" id="2574798"/>
    <lineage>
        <taxon>Bacteria</taxon>
        <taxon>Bacillati</taxon>
        <taxon>Bacillota</taxon>
        <taxon>Bacilli</taxon>
        <taxon>Bacillales</taxon>
        <taxon>Guptibacillaceae</taxon>
        <taxon>Exobacillus</taxon>
    </lineage>
</organism>
<comment type="caution">
    <text evidence="1">The sequence shown here is derived from an EMBL/GenBank/DDBJ whole genome shotgun (WGS) entry which is preliminary data.</text>
</comment>